<dbReference type="AlphaFoldDB" id="A0A6J4UUE7"/>
<proteinExistence type="predicted"/>
<name>A0A6J4UUE7_9CYAN</name>
<dbReference type="EMBL" id="CADCWO010000040">
    <property type="protein sequence ID" value="CAA9560762.1"/>
    <property type="molecule type" value="Genomic_DNA"/>
</dbReference>
<accession>A0A6J4UUE7</accession>
<sequence>MLPRFYQAHLQTQLSPSQYVLLNILIELLQWQKQVRLERLASN</sequence>
<gene>
    <name evidence="1" type="ORF">AVDCRST_MAG81-592</name>
</gene>
<protein>
    <submittedName>
        <fullName evidence="1">Uncharacterized protein</fullName>
    </submittedName>
</protein>
<organism evidence="1">
    <name type="scientific">uncultured Synechococcales cyanobacterium</name>
    <dbReference type="NCBI Taxonomy" id="1936017"/>
    <lineage>
        <taxon>Bacteria</taxon>
        <taxon>Bacillati</taxon>
        <taxon>Cyanobacteriota</taxon>
        <taxon>Cyanophyceae</taxon>
        <taxon>Synechococcales</taxon>
        <taxon>environmental samples</taxon>
    </lineage>
</organism>
<reference evidence="1" key="1">
    <citation type="submission" date="2020-02" db="EMBL/GenBank/DDBJ databases">
        <authorList>
            <person name="Meier V. D."/>
        </authorList>
    </citation>
    <scope>NUCLEOTIDE SEQUENCE</scope>
    <source>
        <strain evidence="1">AVDCRST_MAG81</strain>
    </source>
</reference>
<evidence type="ECO:0000313" key="1">
    <source>
        <dbReference type="EMBL" id="CAA9560762.1"/>
    </source>
</evidence>